<dbReference type="KEGG" id="bsed:DN745_10035"/>
<dbReference type="PANTHER" id="PTHR36573:SF1">
    <property type="entry name" value="INTERMEMBRANE PHOSPHOLIPID TRANSPORT SYSTEM BINDING PROTEIN MLAC"/>
    <property type="match status" value="1"/>
</dbReference>
<evidence type="ECO:0000313" key="1">
    <source>
        <dbReference type="EMBL" id="AWV89658.1"/>
    </source>
</evidence>
<gene>
    <name evidence="1" type="ORF">DN745_10035</name>
</gene>
<accession>A0A2Z4FLV6</accession>
<dbReference type="OrthoDB" id="9798905at2"/>
<dbReference type="Gene3D" id="3.10.450.710">
    <property type="entry name" value="Tgt2/MlaC"/>
    <property type="match status" value="1"/>
</dbReference>
<dbReference type="AlphaFoldDB" id="A0A2Z4FLV6"/>
<protein>
    <submittedName>
        <fullName evidence="1">Uncharacterized protein</fullName>
    </submittedName>
</protein>
<proteinExistence type="predicted"/>
<evidence type="ECO:0000313" key="2">
    <source>
        <dbReference type="Proteomes" id="UP000249799"/>
    </source>
</evidence>
<dbReference type="Pfam" id="PF05494">
    <property type="entry name" value="MlaC"/>
    <property type="match status" value="1"/>
</dbReference>
<dbReference type="RefSeq" id="WP_111334502.1">
    <property type="nucleotide sequence ID" value="NZ_CP030032.1"/>
</dbReference>
<organism evidence="1 2">
    <name type="scientific">Bradymonas sediminis</name>
    <dbReference type="NCBI Taxonomy" id="1548548"/>
    <lineage>
        <taxon>Bacteria</taxon>
        <taxon>Deltaproteobacteria</taxon>
        <taxon>Bradymonadales</taxon>
        <taxon>Bradymonadaceae</taxon>
        <taxon>Bradymonas</taxon>
    </lineage>
</organism>
<dbReference type="InterPro" id="IPR042245">
    <property type="entry name" value="Tgt2/MlaC_sf"/>
</dbReference>
<name>A0A2Z4FLV6_9DELT</name>
<dbReference type="EMBL" id="CP030032">
    <property type="protein sequence ID" value="AWV89658.1"/>
    <property type="molecule type" value="Genomic_DNA"/>
</dbReference>
<keyword evidence="2" id="KW-1185">Reference proteome</keyword>
<reference evidence="1 2" key="1">
    <citation type="submission" date="2018-06" db="EMBL/GenBank/DDBJ databases">
        <title>Lujinxingia sediminis gen. nov. sp. nov., a new facultative anaerobic member of the class Deltaproteobacteria, and proposal of Lujinxingaceae fam. nov.</title>
        <authorList>
            <person name="Guo L.-Y."/>
            <person name="Li C.-M."/>
            <person name="Wang S."/>
            <person name="Du Z.-J."/>
        </authorList>
    </citation>
    <scope>NUCLEOTIDE SEQUENCE [LARGE SCALE GENOMIC DNA]</scope>
    <source>
        <strain evidence="1 2">FA350</strain>
    </source>
</reference>
<dbReference type="PANTHER" id="PTHR36573">
    <property type="entry name" value="INTERMEMBRANE PHOSPHOLIPID TRANSPORT SYSTEM BINDING PROTEIN MLAC"/>
    <property type="match status" value="1"/>
</dbReference>
<dbReference type="PIRSF" id="PIRSF004649">
    <property type="entry name" value="MlaC"/>
    <property type="match status" value="1"/>
</dbReference>
<sequence length="207" mass="23742">MSHPIRTTLAALTLSCAVLFAALPAYAGSSTDFIKKTSTEVTTLLQKKDSKTRQEQFTAKLNATVDFRELASRALDEYWSEQSPEEQQKFLDLLQQLLEANYRDKLAAQQMGKDYSIDYTDERERDDMAIVKTVIKSKDRAKPVNYKMVKKDGNWVVYDVVIDDISLVETYRDAYTQIIKKEGWDSLIKRMEKKVAQLEKAKAAPKK</sequence>
<dbReference type="InterPro" id="IPR008869">
    <property type="entry name" value="MlaC/ttg2D"/>
</dbReference>
<dbReference type="Proteomes" id="UP000249799">
    <property type="component" value="Chromosome"/>
</dbReference>